<dbReference type="InterPro" id="IPR036396">
    <property type="entry name" value="Cyt_P450_sf"/>
</dbReference>
<dbReference type="GO" id="GO:0016705">
    <property type="term" value="F:oxidoreductase activity, acting on paired donors, with incorporation or reduction of molecular oxygen"/>
    <property type="evidence" value="ECO:0007669"/>
    <property type="project" value="InterPro"/>
</dbReference>
<dbReference type="OMA" id="YLELRMF"/>
<feature type="transmembrane region" description="Helical" evidence="7">
    <location>
        <begin position="20"/>
        <end position="38"/>
    </location>
</feature>
<feature type="binding site" description="axial binding residue" evidence="6">
    <location>
        <position position="536"/>
    </location>
    <ligand>
        <name>heme</name>
        <dbReference type="ChEBI" id="CHEBI:30413"/>
    </ligand>
    <ligandPart>
        <name>Fe</name>
        <dbReference type="ChEBI" id="CHEBI:18248"/>
    </ligandPart>
</feature>
<dbReference type="Gene3D" id="1.10.630.10">
    <property type="entry name" value="Cytochrome P450"/>
    <property type="match status" value="1"/>
</dbReference>
<dbReference type="OrthoDB" id="1470350at2759"/>
<dbReference type="PRINTS" id="PR00385">
    <property type="entry name" value="P450"/>
</dbReference>
<keyword evidence="7" id="KW-0812">Transmembrane</keyword>
<sequence length="591" mass="67107">MTVSDSNNVVLGLRLSDTLIVLSGTMLSLYLLYLWLLPKPIPGIPYNKEATSKLFGDIESMVKYTSETQELYQWIIEQNIKLKSPIIQLFARPFRKPWVIVTDFQETRDVMLRRSKEFDRSPFWGEVSGSIIPDCHVHMPTNARFKRQRRWLQGLMTPAFLHDVAASHIYDICLDLIELWDQKSRLTQGRPFAAADDVTYIALDAIWRIVFGAESSVSTTKNQLELYSSIQTVHLPEDPNAEVILPRAPCPPQIQSIITLEESGETSLKSPFPKIAHWFIRQTSGYRNAYNIKEKAISDELSKALRRREVVKSEKDRKVNSAIDDLLYRESLLAEKEGRAPQPLSRGIHDEILGLLIAAHDTAATAIIWGFKFLADHPDVQNKLRSDVRAAHATATNQKRLPTCQEIVYTTVHYRDAVIEEIIRCSHTESALIRTALVDLQLLGHHIPKGTDVFFMGNGPSVSYPAFDIEDSLRSQTYHAAAAKENEKIGRWDPEDMGLFQPERWLVTTTQEEDGGKIFNSTAGPLLTFGLGERGCYGRKMAYVEMKLFITLIVWNFELQKCPDAMSSYAAVDKLVHAPQYCFVKLRKLPA</sequence>
<accession>G9MU21</accession>
<keyword evidence="7" id="KW-0472">Membrane</keyword>
<keyword evidence="5 6" id="KW-0408">Iron</keyword>
<dbReference type="GO" id="GO:0005506">
    <property type="term" value="F:iron ion binding"/>
    <property type="evidence" value="ECO:0007669"/>
    <property type="project" value="InterPro"/>
</dbReference>
<dbReference type="HOGENOM" id="CLU_025001_1_0_1"/>
<dbReference type="RefSeq" id="XP_013956252.1">
    <property type="nucleotide sequence ID" value="XM_014100777.1"/>
</dbReference>
<comment type="similarity">
    <text evidence="2">Belongs to the cytochrome P450 family.</text>
</comment>
<dbReference type="Proteomes" id="UP000007115">
    <property type="component" value="Unassembled WGS sequence"/>
</dbReference>
<evidence type="ECO:0000256" key="2">
    <source>
        <dbReference type="ARBA" id="ARBA00010617"/>
    </source>
</evidence>
<keyword evidence="3 6" id="KW-0349">Heme</keyword>
<proteinExistence type="inferred from homology"/>
<evidence type="ECO:0000256" key="5">
    <source>
        <dbReference type="ARBA" id="ARBA00023004"/>
    </source>
</evidence>
<dbReference type="PANTHER" id="PTHR24305">
    <property type="entry name" value="CYTOCHROME P450"/>
    <property type="match status" value="1"/>
</dbReference>
<dbReference type="SUPFAM" id="SSF48264">
    <property type="entry name" value="Cytochrome P450"/>
    <property type="match status" value="1"/>
</dbReference>
<dbReference type="AlphaFoldDB" id="G9MU21"/>
<comment type="cofactor">
    <cofactor evidence="1 6">
        <name>heme</name>
        <dbReference type="ChEBI" id="CHEBI:30413"/>
    </cofactor>
</comment>
<evidence type="ECO:0000256" key="6">
    <source>
        <dbReference type="PIRSR" id="PIRSR602401-1"/>
    </source>
</evidence>
<keyword evidence="9" id="KW-1185">Reference proteome</keyword>
<evidence type="ECO:0008006" key="10">
    <source>
        <dbReference type="Google" id="ProtNLM"/>
    </source>
</evidence>
<dbReference type="EMBL" id="ABDF02000037">
    <property type="protein sequence ID" value="EHK22059.1"/>
    <property type="molecule type" value="Genomic_DNA"/>
</dbReference>
<dbReference type="GO" id="GO:0004497">
    <property type="term" value="F:monooxygenase activity"/>
    <property type="evidence" value="ECO:0007669"/>
    <property type="project" value="InterPro"/>
</dbReference>
<protein>
    <recommendedName>
        <fullName evidence="10">Cytochrome P450 monooxygenase</fullName>
    </recommendedName>
</protein>
<dbReference type="GO" id="GO:0020037">
    <property type="term" value="F:heme binding"/>
    <property type="evidence" value="ECO:0007669"/>
    <property type="project" value="InterPro"/>
</dbReference>
<dbReference type="PRINTS" id="PR00463">
    <property type="entry name" value="EP450I"/>
</dbReference>
<dbReference type="InterPro" id="IPR002401">
    <property type="entry name" value="Cyt_P450_E_grp-I"/>
</dbReference>
<comment type="caution">
    <text evidence="8">The sequence shown here is derived from an EMBL/GenBank/DDBJ whole genome shotgun (WGS) entry which is preliminary data.</text>
</comment>
<dbReference type="eggNOG" id="KOG0157">
    <property type="taxonomic scope" value="Eukaryota"/>
</dbReference>
<reference evidence="8 9" key="1">
    <citation type="journal article" date="2011" name="Genome Biol.">
        <title>Comparative genome sequence analysis underscores mycoparasitism as the ancestral life style of Trichoderma.</title>
        <authorList>
            <person name="Kubicek C.P."/>
            <person name="Herrera-Estrella A."/>
            <person name="Seidl-Seiboth V."/>
            <person name="Martinez D.A."/>
            <person name="Druzhinina I.S."/>
            <person name="Thon M."/>
            <person name="Zeilinger S."/>
            <person name="Casas-Flores S."/>
            <person name="Horwitz B.A."/>
            <person name="Mukherjee P.K."/>
            <person name="Mukherjee M."/>
            <person name="Kredics L."/>
            <person name="Alcaraz L.D."/>
            <person name="Aerts A."/>
            <person name="Antal Z."/>
            <person name="Atanasova L."/>
            <person name="Cervantes-Badillo M.G."/>
            <person name="Challacombe J."/>
            <person name="Chertkov O."/>
            <person name="McCluskey K."/>
            <person name="Coulpier F."/>
            <person name="Deshpande N."/>
            <person name="von Doehren H."/>
            <person name="Ebbole D.J."/>
            <person name="Esquivel-Naranjo E.U."/>
            <person name="Fekete E."/>
            <person name="Flipphi M."/>
            <person name="Glaser F."/>
            <person name="Gomez-Rodriguez E.Y."/>
            <person name="Gruber S."/>
            <person name="Han C."/>
            <person name="Henrissat B."/>
            <person name="Hermosa R."/>
            <person name="Hernandez-Onate M."/>
            <person name="Karaffa L."/>
            <person name="Kosti I."/>
            <person name="Le Crom S."/>
            <person name="Lindquist E."/>
            <person name="Lucas S."/>
            <person name="Luebeck M."/>
            <person name="Luebeck P.S."/>
            <person name="Margeot A."/>
            <person name="Metz B."/>
            <person name="Misra M."/>
            <person name="Nevalainen H."/>
            <person name="Omann M."/>
            <person name="Packer N."/>
            <person name="Perrone G."/>
            <person name="Uresti-Rivera E.E."/>
            <person name="Salamov A."/>
            <person name="Schmoll M."/>
            <person name="Seiboth B."/>
            <person name="Shapiro H."/>
            <person name="Sukno S."/>
            <person name="Tamayo-Ramos J.A."/>
            <person name="Tisch D."/>
            <person name="Wiest A."/>
            <person name="Wilkinson H.H."/>
            <person name="Zhang M."/>
            <person name="Coutinho P.M."/>
            <person name="Kenerley C.M."/>
            <person name="Monte E."/>
            <person name="Baker S.E."/>
            <person name="Grigoriev I.V."/>
        </authorList>
    </citation>
    <scope>NUCLEOTIDE SEQUENCE [LARGE SCALE GENOMIC DNA]</scope>
    <source>
        <strain evidence="9">Gv29-8 / FGSC 10586</strain>
    </source>
</reference>
<dbReference type="InterPro" id="IPR001128">
    <property type="entry name" value="Cyt_P450"/>
</dbReference>
<organism evidence="8 9">
    <name type="scientific">Hypocrea virens (strain Gv29-8 / FGSC 10586)</name>
    <name type="common">Gliocladium virens</name>
    <name type="synonym">Trichoderma virens</name>
    <dbReference type="NCBI Taxonomy" id="413071"/>
    <lineage>
        <taxon>Eukaryota</taxon>
        <taxon>Fungi</taxon>
        <taxon>Dikarya</taxon>
        <taxon>Ascomycota</taxon>
        <taxon>Pezizomycotina</taxon>
        <taxon>Sordariomycetes</taxon>
        <taxon>Hypocreomycetidae</taxon>
        <taxon>Hypocreales</taxon>
        <taxon>Hypocreaceae</taxon>
        <taxon>Trichoderma</taxon>
    </lineage>
</organism>
<evidence type="ECO:0000256" key="3">
    <source>
        <dbReference type="ARBA" id="ARBA00022617"/>
    </source>
</evidence>
<dbReference type="PANTHER" id="PTHR24305:SF232">
    <property type="entry name" value="P450, PUTATIVE (EUROFUNG)-RELATED"/>
    <property type="match status" value="1"/>
</dbReference>
<dbReference type="VEuPathDB" id="FungiDB:TRIVIDRAFT_53637"/>
<dbReference type="Pfam" id="PF00067">
    <property type="entry name" value="p450"/>
    <property type="match status" value="2"/>
</dbReference>
<gene>
    <name evidence="8" type="ORF">TRIVIDRAFT_53637</name>
</gene>
<evidence type="ECO:0000313" key="9">
    <source>
        <dbReference type="Proteomes" id="UP000007115"/>
    </source>
</evidence>
<dbReference type="GeneID" id="25795349"/>
<evidence type="ECO:0000256" key="1">
    <source>
        <dbReference type="ARBA" id="ARBA00001971"/>
    </source>
</evidence>
<dbReference type="InParanoid" id="G9MU21"/>
<keyword evidence="4 6" id="KW-0479">Metal-binding</keyword>
<evidence type="ECO:0000256" key="7">
    <source>
        <dbReference type="SAM" id="Phobius"/>
    </source>
</evidence>
<evidence type="ECO:0000313" key="8">
    <source>
        <dbReference type="EMBL" id="EHK22059.1"/>
    </source>
</evidence>
<name>G9MU21_HYPVG</name>
<dbReference type="InterPro" id="IPR050121">
    <property type="entry name" value="Cytochrome_P450_monoxygenase"/>
</dbReference>
<evidence type="ECO:0000256" key="4">
    <source>
        <dbReference type="ARBA" id="ARBA00022723"/>
    </source>
</evidence>
<keyword evidence="7" id="KW-1133">Transmembrane helix</keyword>
<dbReference type="STRING" id="413071.G9MU21"/>